<organism evidence="1">
    <name type="scientific">uncultured Aureispira sp</name>
    <dbReference type="NCBI Taxonomy" id="1331704"/>
    <lineage>
        <taxon>Bacteria</taxon>
        <taxon>Pseudomonadati</taxon>
        <taxon>Bacteroidota</taxon>
        <taxon>Saprospiria</taxon>
        <taxon>Saprospirales</taxon>
        <taxon>Saprospiraceae</taxon>
        <taxon>Aureispira</taxon>
        <taxon>environmental samples</taxon>
    </lineage>
</organism>
<protein>
    <submittedName>
        <fullName evidence="1">Uncharacterized protein</fullName>
    </submittedName>
</protein>
<proteinExistence type="predicted"/>
<dbReference type="EMBL" id="CACVAQ010000100">
    <property type="protein sequence ID" value="CAA6804533.1"/>
    <property type="molecule type" value="Genomic_DNA"/>
</dbReference>
<accession>A0A6S6S9R5</accession>
<gene>
    <name evidence="1" type="ORF">HELGO_WM33564</name>
</gene>
<evidence type="ECO:0000313" key="1">
    <source>
        <dbReference type="EMBL" id="CAA6804533.1"/>
    </source>
</evidence>
<sequence length="41" mass="4896">MVRNRISDENQRALRLSIGEYERKCRYLAMDRKNQAGIKVI</sequence>
<reference evidence="1" key="1">
    <citation type="submission" date="2020-01" db="EMBL/GenBank/DDBJ databases">
        <authorList>
            <person name="Meier V. D."/>
            <person name="Meier V D."/>
        </authorList>
    </citation>
    <scope>NUCLEOTIDE SEQUENCE</scope>
    <source>
        <strain evidence="1">HLG_WM_MAG_10</strain>
    </source>
</reference>
<dbReference type="AlphaFoldDB" id="A0A6S6S9R5"/>
<name>A0A6S6S9R5_9BACT</name>